<keyword evidence="1" id="KW-0812">Transmembrane</keyword>
<dbReference type="Proteomes" id="UP000320390">
    <property type="component" value="Chromosome"/>
</dbReference>
<dbReference type="RefSeq" id="WP_145194568.1">
    <property type="nucleotide sequence ID" value="NZ_CP036434.1"/>
</dbReference>
<dbReference type="AlphaFoldDB" id="A0A518EM24"/>
<dbReference type="OrthoDB" id="4759758at2"/>
<evidence type="ECO:0000313" key="2">
    <source>
        <dbReference type="EMBL" id="QDV05145.1"/>
    </source>
</evidence>
<feature type="transmembrane region" description="Helical" evidence="1">
    <location>
        <begin position="90"/>
        <end position="115"/>
    </location>
</feature>
<organism evidence="2 3">
    <name type="scientific">Saltatorellus ferox</name>
    <dbReference type="NCBI Taxonomy" id="2528018"/>
    <lineage>
        <taxon>Bacteria</taxon>
        <taxon>Pseudomonadati</taxon>
        <taxon>Planctomycetota</taxon>
        <taxon>Planctomycetia</taxon>
        <taxon>Planctomycetia incertae sedis</taxon>
        <taxon>Saltatorellus</taxon>
    </lineage>
</organism>
<sequence>MARSIEADDRRGDRADAVQDDMVIANITRSSMVLRAVCGLWIVGAVMAAGFMLRSPWIIAPLGLSFAALFVIGKWGAWKHAIRSGGWTRLPLGLLTTIPIQCAIVALFYGAALGLTLLSSTERTLQPFGAWDMNYSAVVLLVGGVLGIAAHVIESRAEPEDGYLRAQLAEDGELPEDLKRLILGSDADETGA</sequence>
<name>A0A518EM24_9BACT</name>
<keyword evidence="3" id="KW-1185">Reference proteome</keyword>
<feature type="transmembrane region" description="Helical" evidence="1">
    <location>
        <begin position="58"/>
        <end position="78"/>
    </location>
</feature>
<proteinExistence type="predicted"/>
<dbReference type="EMBL" id="CP036434">
    <property type="protein sequence ID" value="QDV05145.1"/>
    <property type="molecule type" value="Genomic_DNA"/>
</dbReference>
<keyword evidence="1" id="KW-1133">Transmembrane helix</keyword>
<protein>
    <submittedName>
        <fullName evidence="2">Uncharacterized protein</fullName>
    </submittedName>
</protein>
<accession>A0A518EM24</accession>
<feature type="transmembrane region" description="Helical" evidence="1">
    <location>
        <begin position="135"/>
        <end position="153"/>
    </location>
</feature>
<reference evidence="2 3" key="1">
    <citation type="submission" date="2019-02" db="EMBL/GenBank/DDBJ databases">
        <title>Deep-cultivation of Planctomycetes and their phenomic and genomic characterization uncovers novel biology.</title>
        <authorList>
            <person name="Wiegand S."/>
            <person name="Jogler M."/>
            <person name="Boedeker C."/>
            <person name="Pinto D."/>
            <person name="Vollmers J."/>
            <person name="Rivas-Marin E."/>
            <person name="Kohn T."/>
            <person name="Peeters S.H."/>
            <person name="Heuer A."/>
            <person name="Rast P."/>
            <person name="Oberbeckmann S."/>
            <person name="Bunk B."/>
            <person name="Jeske O."/>
            <person name="Meyerdierks A."/>
            <person name="Storesund J.E."/>
            <person name="Kallscheuer N."/>
            <person name="Luecker S."/>
            <person name="Lage O.M."/>
            <person name="Pohl T."/>
            <person name="Merkel B.J."/>
            <person name="Hornburger P."/>
            <person name="Mueller R.-W."/>
            <person name="Bruemmer F."/>
            <person name="Labrenz M."/>
            <person name="Spormann A.M."/>
            <person name="Op den Camp H."/>
            <person name="Overmann J."/>
            <person name="Amann R."/>
            <person name="Jetten M.S.M."/>
            <person name="Mascher T."/>
            <person name="Medema M.H."/>
            <person name="Devos D.P."/>
            <person name="Kaster A.-K."/>
            <person name="Ovreas L."/>
            <person name="Rohde M."/>
            <person name="Galperin M.Y."/>
            <person name="Jogler C."/>
        </authorList>
    </citation>
    <scope>NUCLEOTIDE SEQUENCE [LARGE SCALE GENOMIC DNA]</scope>
    <source>
        <strain evidence="2 3">Poly30</strain>
    </source>
</reference>
<keyword evidence="1" id="KW-0472">Membrane</keyword>
<evidence type="ECO:0000313" key="3">
    <source>
        <dbReference type="Proteomes" id="UP000320390"/>
    </source>
</evidence>
<gene>
    <name evidence="2" type="ORF">Poly30_06400</name>
</gene>
<feature type="transmembrane region" description="Helical" evidence="1">
    <location>
        <begin position="32"/>
        <end position="52"/>
    </location>
</feature>
<evidence type="ECO:0000256" key="1">
    <source>
        <dbReference type="SAM" id="Phobius"/>
    </source>
</evidence>